<proteinExistence type="predicted"/>
<dbReference type="Pfam" id="PF15352">
    <property type="entry name" value="K1377"/>
    <property type="match status" value="1"/>
</dbReference>
<dbReference type="EMBL" id="AQIB01094581">
    <property type="status" value="NOT_ANNOTATED_CDS"/>
    <property type="molecule type" value="Genomic_DNA"/>
</dbReference>
<dbReference type="EMBL" id="AQIB01094578">
    <property type="status" value="NOT_ANNOTATED_CDS"/>
    <property type="molecule type" value="Genomic_DNA"/>
</dbReference>
<reference evidence="3" key="2">
    <citation type="submission" date="2025-08" db="UniProtKB">
        <authorList>
            <consortium name="Ensembl"/>
        </authorList>
    </citation>
    <scope>IDENTIFICATION</scope>
</reference>
<dbReference type="GO" id="GO:1905515">
    <property type="term" value="P:non-motile cilium assembly"/>
    <property type="evidence" value="ECO:0007669"/>
    <property type="project" value="InterPro"/>
</dbReference>
<dbReference type="jPOST" id="A0A0D9S1S6"/>
<dbReference type="EMBL" id="AQIB01094576">
    <property type="status" value="NOT_ANNOTATED_CDS"/>
    <property type="molecule type" value="Genomic_DNA"/>
</dbReference>
<dbReference type="EMBL" id="AQIB01094575">
    <property type="status" value="NOT_ANNOTATED_CDS"/>
    <property type="molecule type" value="Genomic_DNA"/>
</dbReference>
<dbReference type="EMBL" id="AQIB01094574">
    <property type="status" value="NOT_ANNOTATED_CDS"/>
    <property type="molecule type" value="Genomic_DNA"/>
</dbReference>
<dbReference type="OMA" id="HISKPNV"/>
<feature type="compositionally biased region" description="Polar residues" evidence="2">
    <location>
        <begin position="414"/>
        <end position="431"/>
    </location>
</feature>
<dbReference type="GO" id="GO:0031122">
    <property type="term" value="P:cytoplasmic microtubule organization"/>
    <property type="evidence" value="ECO:0007669"/>
    <property type="project" value="Ensembl"/>
</dbReference>
<dbReference type="GO" id="GO:0030496">
    <property type="term" value="C:midbody"/>
    <property type="evidence" value="ECO:0007669"/>
    <property type="project" value="Ensembl"/>
</dbReference>
<dbReference type="GO" id="GO:0005813">
    <property type="term" value="C:centrosome"/>
    <property type="evidence" value="ECO:0007669"/>
    <property type="project" value="Ensembl"/>
</dbReference>
<dbReference type="InterPro" id="IPR028257">
    <property type="entry name" value="CEP126"/>
</dbReference>
<keyword evidence="1" id="KW-0175">Coiled coil</keyword>
<feature type="compositionally biased region" description="Basic and acidic residues" evidence="2">
    <location>
        <begin position="732"/>
        <end position="746"/>
    </location>
</feature>
<dbReference type="PANTHER" id="PTHR31191:SF4">
    <property type="entry name" value="CENTROSOMAL PROTEIN OF 126 KDA"/>
    <property type="match status" value="1"/>
</dbReference>
<dbReference type="EMBL" id="AQIB01094580">
    <property type="status" value="NOT_ANNOTATED_CDS"/>
    <property type="molecule type" value="Genomic_DNA"/>
</dbReference>
<keyword evidence="4" id="KW-1185">Reference proteome</keyword>
<dbReference type="AlphaFoldDB" id="A0A0D9S1S6"/>
<evidence type="ECO:0000256" key="1">
    <source>
        <dbReference type="SAM" id="Coils"/>
    </source>
</evidence>
<evidence type="ECO:0000313" key="3">
    <source>
        <dbReference type="Ensembl" id="ENSCSAP00000014815.1"/>
    </source>
</evidence>
<sequence length="1120" mass="126251">MLAGRPGARSAVGELGTESSDNLDRAPLDPRESGGHHRPGAYLDMKIHLEKNLEEERQILLQQQKICRNRARKYFVESNRRKKAFEEKRKEQEEKEHQIREQILQQRKQRFEEVTEKFQRAHIPLSQRRKAVFRKPVPPLEEALKQIQESNLKSDVNLPFSHRPTINWRAIDSALPSALSKNDHKHQKQLLSRINCDKEMNENMRATLATSKNVFQLKLEETQKRLEDQHLSNLQKFCDEVNQITNSETLSSIDSLEPTEHEEIYLTLNKEHSTSIQRNTISLKPASMQSTKLSCFDEDKLAFSKTQHINNWLTNVDASNTQNVTPFSDILSKSNVLPSWEYFNSKEQNPSSLNGTVERATNTANNSVAFVSSPPIFVLDKKCEKTSETSTVRTTDSTSGAFKRERPLVTESPTFKFSKSQSTSESPTQEVATFPDQEKYSELNQENGTTSIPTSCVPVAMPLVLPSNKQSARPSAKNSIHIKEIDAVQCSDKLDELKDGEEEKIKYFNCNKGELPLFSDSFQDAYIPHNPDSKDEKQKFAETSSLSNVTSNYDFVGQHKKMKYNIHERNGVRFLKSILKKESKYEHGYLKALIINQSFKFGNQKAAAIKDSIELTKEREKGAEIPKTIKKLRWFDETSSIENNAEDSHSLKNKTGITQQHSQKFRIQSGAGSNIISVSACAVNSAARKKSREDSISENVTTLGGSGADHMPLNCFIPSGYNFAKHAWPASKKEESKIPVHDDSKTKQGKPQRGGAKIIRKPGSAKVQSGFICTNRKGTVIEPQSASKVNIFTQAQGKLIIPRPSPQSTSNIRSGKNIQVSQCQSVTPENPQNIITHNGFNSKHVLPTEHNLNQWNQESSSPLSNACSDLVTVIPSLPSYCSSECQAFAKINHSNGTQAVAQQDGTLYCTQRSPVCEESYPSVTPRTAEEESVPLWKRGHNVLHQNKRATGSTVMRRKRIVETKRRNILEQKRQNPGSVGQKDSKQINNCGQSVQLSSSEPKQTTRGTSYVEEVSDSTSEFLMAENLVKASLPEDEILTVLNSKQIQKSNLPLNKTQQFNICTLSAEEQKILESLNDLNERLHYIQESICKNSSIKKNTLQIIPLLEKREDRTSSCRDKR</sequence>
<feature type="region of interest" description="Disordered" evidence="2">
    <location>
        <begin position="732"/>
        <end position="757"/>
    </location>
</feature>
<dbReference type="OrthoDB" id="9900339at2759"/>
<dbReference type="RefSeq" id="XP_008018819.1">
    <property type="nucleotide sequence ID" value="XM_008020628.3"/>
</dbReference>
<feature type="coiled-coil region" evidence="1">
    <location>
        <begin position="75"/>
        <end position="109"/>
    </location>
</feature>
<feature type="compositionally biased region" description="Polar residues" evidence="2">
    <location>
        <begin position="986"/>
        <end position="1008"/>
    </location>
</feature>
<dbReference type="Bgee" id="ENSCSAG00000003230">
    <property type="expression patterns" value="Expressed in caudate nucleus and 4 other cell types or tissues"/>
</dbReference>
<dbReference type="EMBL" id="AQIB01094573">
    <property type="status" value="NOT_ANNOTATED_CDS"/>
    <property type="molecule type" value="Genomic_DNA"/>
</dbReference>
<dbReference type="Proteomes" id="UP000029965">
    <property type="component" value="Chromosome 1"/>
</dbReference>
<protein>
    <submittedName>
        <fullName evidence="3">Centrosomal protein 126</fullName>
    </submittedName>
</protein>
<dbReference type="GO" id="GO:0007052">
    <property type="term" value="P:mitotic spindle organization"/>
    <property type="evidence" value="ECO:0007669"/>
    <property type="project" value="Ensembl"/>
</dbReference>
<feature type="compositionally biased region" description="Basic and acidic residues" evidence="2">
    <location>
        <begin position="22"/>
        <end position="35"/>
    </location>
</feature>
<dbReference type="EMBL" id="AQIB01094572">
    <property type="status" value="NOT_ANNOTATED_CDS"/>
    <property type="molecule type" value="Genomic_DNA"/>
</dbReference>
<dbReference type="GO" id="GO:0097546">
    <property type="term" value="C:ciliary base"/>
    <property type="evidence" value="ECO:0007669"/>
    <property type="project" value="Ensembl"/>
</dbReference>
<feature type="region of interest" description="Disordered" evidence="2">
    <location>
        <begin position="414"/>
        <end position="433"/>
    </location>
</feature>
<evidence type="ECO:0000313" key="4">
    <source>
        <dbReference type="Proteomes" id="UP000029965"/>
    </source>
</evidence>
<dbReference type="EMBL" id="AQIB01094577">
    <property type="status" value="NOT_ANNOTATED_CDS"/>
    <property type="molecule type" value="Genomic_DNA"/>
</dbReference>
<dbReference type="GeneTree" id="ENSGT00390000013786"/>
<dbReference type="STRING" id="60711.ENSCSAP00000014815"/>
<name>A0A0D9S1S6_CHLSB</name>
<accession>A0A0D9S1S6</accession>
<dbReference type="BioGRID-ORCS" id="103248327">
    <property type="hits" value="0 hits in 8 CRISPR screens"/>
</dbReference>
<dbReference type="EMBL" id="AQIB01094579">
    <property type="status" value="NOT_ANNOTATED_CDS"/>
    <property type="molecule type" value="Genomic_DNA"/>
</dbReference>
<dbReference type="eggNOG" id="ENOG502QR78">
    <property type="taxonomic scope" value="Eukaryota"/>
</dbReference>
<feature type="region of interest" description="Disordered" evidence="2">
    <location>
        <begin position="969"/>
        <end position="1008"/>
    </location>
</feature>
<gene>
    <name evidence="3" type="primary">CEP126</name>
</gene>
<reference evidence="3 4" key="1">
    <citation type="submission" date="2014-03" db="EMBL/GenBank/DDBJ databases">
        <authorList>
            <person name="Warren W."/>
            <person name="Wilson R.K."/>
        </authorList>
    </citation>
    <scope>NUCLEOTIDE SEQUENCE</scope>
</reference>
<feature type="region of interest" description="Disordered" evidence="2">
    <location>
        <begin position="1"/>
        <end position="40"/>
    </location>
</feature>
<dbReference type="KEGG" id="csab:103248327"/>
<dbReference type="Ensembl" id="ENSCSAT00000001259.1">
    <property type="protein sequence ID" value="ENSCSAP00000014815.1"/>
    <property type="gene ID" value="ENSCSAG00000003230.1"/>
</dbReference>
<reference evidence="3" key="3">
    <citation type="submission" date="2025-09" db="UniProtKB">
        <authorList>
            <consortium name="Ensembl"/>
        </authorList>
    </citation>
    <scope>IDENTIFICATION</scope>
</reference>
<evidence type="ECO:0000256" key="2">
    <source>
        <dbReference type="SAM" id="MobiDB-lite"/>
    </source>
</evidence>
<dbReference type="PANTHER" id="PTHR31191">
    <property type="entry name" value="CENTROSOMAL PROTEIN CEP126"/>
    <property type="match status" value="1"/>
</dbReference>
<dbReference type="GeneID" id="103248327"/>
<organism evidence="3 4">
    <name type="scientific">Chlorocebus sabaeus</name>
    <name type="common">Green monkey</name>
    <name type="synonym">Simia sabaea</name>
    <dbReference type="NCBI Taxonomy" id="60711"/>
    <lineage>
        <taxon>Eukaryota</taxon>
        <taxon>Metazoa</taxon>
        <taxon>Chordata</taxon>
        <taxon>Craniata</taxon>
        <taxon>Vertebrata</taxon>
        <taxon>Euteleostomi</taxon>
        <taxon>Mammalia</taxon>
        <taxon>Eutheria</taxon>
        <taxon>Euarchontoglires</taxon>
        <taxon>Primates</taxon>
        <taxon>Haplorrhini</taxon>
        <taxon>Catarrhini</taxon>
        <taxon>Cercopithecidae</taxon>
        <taxon>Cercopithecinae</taxon>
        <taxon>Chlorocebus</taxon>
    </lineage>
</organism>
<dbReference type="CTD" id="57562"/>